<keyword evidence="2" id="KW-1185">Reference proteome</keyword>
<sequence>MYEKYTSELLADSDGYMKDVYKFFHGKTVAEIADHFGWSSTICVEELARCMDDGLVVLDKHILGTFYFLNRFDSILAEKIDNETDVKLKAQQGCVEPAENHLVRA</sequence>
<dbReference type="AlphaFoldDB" id="A0A8H7GRZ7"/>
<dbReference type="EMBL" id="JACBPP010000005">
    <property type="protein sequence ID" value="KAF8001492.1"/>
    <property type="molecule type" value="Genomic_DNA"/>
</dbReference>
<evidence type="ECO:0000313" key="2">
    <source>
        <dbReference type="Proteomes" id="UP000649328"/>
    </source>
</evidence>
<dbReference type="Gene3D" id="1.10.10.10">
    <property type="entry name" value="Winged helix-like DNA-binding domain superfamily/Winged helix DNA-binding domain"/>
    <property type="match status" value="1"/>
</dbReference>
<dbReference type="OrthoDB" id="271448at2759"/>
<reference evidence="1" key="1">
    <citation type="submission" date="2020-10" db="EMBL/GenBank/DDBJ databases">
        <title>The Whole-Genome Sequence of Metschnikowia persimmonesis, a Novel Endophytic Yeast Species Isolated from Medicinal Plant Diospyros kaki Thumb.</title>
        <authorList>
            <person name="Rahmat E."/>
            <person name="Kang Y."/>
        </authorList>
    </citation>
    <scope>NUCLEOTIDE SEQUENCE</scope>
    <source>
        <strain evidence="1">KIOM G15050</strain>
    </source>
</reference>
<organism evidence="1 2">
    <name type="scientific">Metschnikowia pulcherrima</name>
    <dbReference type="NCBI Taxonomy" id="27326"/>
    <lineage>
        <taxon>Eukaryota</taxon>
        <taxon>Fungi</taxon>
        <taxon>Dikarya</taxon>
        <taxon>Ascomycota</taxon>
        <taxon>Saccharomycotina</taxon>
        <taxon>Pichiomycetes</taxon>
        <taxon>Metschnikowiaceae</taxon>
        <taxon>Metschnikowia</taxon>
    </lineage>
</organism>
<accession>A0A8H7GRZ7</accession>
<comment type="caution">
    <text evidence="1">The sequence shown here is derived from an EMBL/GenBank/DDBJ whole genome shotgun (WGS) entry which is preliminary data.</text>
</comment>
<evidence type="ECO:0000313" key="1">
    <source>
        <dbReference type="EMBL" id="KAF8001492.1"/>
    </source>
</evidence>
<gene>
    <name evidence="1" type="ORF">HF325_003993</name>
</gene>
<dbReference type="SUPFAM" id="SSF46785">
    <property type="entry name" value="Winged helix' DNA-binding domain"/>
    <property type="match status" value="1"/>
</dbReference>
<proteinExistence type="predicted"/>
<dbReference type="Proteomes" id="UP000649328">
    <property type="component" value="Unassembled WGS sequence"/>
</dbReference>
<protein>
    <submittedName>
        <fullName evidence="1">Uncharacterized protein</fullName>
    </submittedName>
</protein>
<dbReference type="InterPro" id="IPR036390">
    <property type="entry name" value="WH_DNA-bd_sf"/>
</dbReference>
<name>A0A8H7GRZ7_9ASCO</name>
<dbReference type="InterPro" id="IPR036388">
    <property type="entry name" value="WH-like_DNA-bd_sf"/>
</dbReference>